<dbReference type="AlphaFoldDB" id="A0AA36HDF5"/>
<name>A0AA36HDF5_CYLNA</name>
<feature type="signal peptide" evidence="2">
    <location>
        <begin position="1"/>
        <end position="16"/>
    </location>
</feature>
<proteinExistence type="predicted"/>
<dbReference type="Proteomes" id="UP001176961">
    <property type="component" value="Unassembled WGS sequence"/>
</dbReference>
<evidence type="ECO:0000256" key="2">
    <source>
        <dbReference type="SAM" id="SignalP"/>
    </source>
</evidence>
<keyword evidence="2" id="KW-0732">Signal</keyword>
<accession>A0AA36HDF5</accession>
<organism evidence="3 4">
    <name type="scientific">Cylicocyclus nassatus</name>
    <name type="common">Nematode worm</name>
    <dbReference type="NCBI Taxonomy" id="53992"/>
    <lineage>
        <taxon>Eukaryota</taxon>
        <taxon>Metazoa</taxon>
        <taxon>Ecdysozoa</taxon>
        <taxon>Nematoda</taxon>
        <taxon>Chromadorea</taxon>
        <taxon>Rhabditida</taxon>
        <taxon>Rhabditina</taxon>
        <taxon>Rhabditomorpha</taxon>
        <taxon>Strongyloidea</taxon>
        <taxon>Strongylidae</taxon>
        <taxon>Cylicocyclus</taxon>
    </lineage>
</organism>
<feature type="chain" id="PRO_5041245927" evidence="2">
    <location>
        <begin position="17"/>
        <end position="205"/>
    </location>
</feature>
<evidence type="ECO:0000313" key="4">
    <source>
        <dbReference type="Proteomes" id="UP001176961"/>
    </source>
</evidence>
<reference evidence="3" key="1">
    <citation type="submission" date="2023-07" db="EMBL/GenBank/DDBJ databases">
        <authorList>
            <consortium name="CYATHOMIX"/>
        </authorList>
    </citation>
    <scope>NUCLEOTIDE SEQUENCE</scope>
    <source>
        <strain evidence="3">N/A</strain>
    </source>
</reference>
<evidence type="ECO:0000313" key="3">
    <source>
        <dbReference type="EMBL" id="CAJ0608770.1"/>
    </source>
</evidence>
<gene>
    <name evidence="3" type="ORF">CYNAS_LOCUS20753</name>
</gene>
<keyword evidence="4" id="KW-1185">Reference proteome</keyword>
<protein>
    <submittedName>
        <fullName evidence="3">Uncharacterized protein</fullName>
    </submittedName>
</protein>
<evidence type="ECO:0000256" key="1">
    <source>
        <dbReference type="SAM" id="MobiDB-lite"/>
    </source>
</evidence>
<feature type="region of interest" description="Disordered" evidence="1">
    <location>
        <begin position="67"/>
        <end position="95"/>
    </location>
</feature>
<dbReference type="EMBL" id="CATQJL010000326">
    <property type="protein sequence ID" value="CAJ0608770.1"/>
    <property type="molecule type" value="Genomic_DNA"/>
</dbReference>
<comment type="caution">
    <text evidence="3">The sequence shown here is derived from an EMBL/GenBank/DDBJ whole genome shotgun (WGS) entry which is preliminary data.</text>
</comment>
<sequence length="205" mass="23013">MFRLLLLTIVTHYSYANCGKHLPGQVYAPCPPKVQPPVVYAAPPPPPPPVILKPLLLPELPASHEFLRQSHRHRRSRHRYRSSSESPEYRNRRRGRKSCDESRCRNLVYICAPNTNCTAPNVKYINDNSSCKRAIVTCYPLSIAQTPDLKILSNGVAIDNMLTCDKWGRWIAKDNQNQKIEVNAVGCYAPAAEAETTTTSVETTA</sequence>
<feature type="compositionally biased region" description="Basic residues" evidence="1">
    <location>
        <begin position="69"/>
        <end position="81"/>
    </location>
</feature>